<dbReference type="Proteomes" id="UP000198224">
    <property type="component" value="Chromosome I"/>
</dbReference>
<evidence type="ECO:0008006" key="3">
    <source>
        <dbReference type="Google" id="ProtNLM"/>
    </source>
</evidence>
<reference evidence="2" key="1">
    <citation type="submission" date="2016-06" db="EMBL/GenBank/DDBJ databases">
        <authorList>
            <person name="Varghese N."/>
            <person name="Submissions Spin"/>
        </authorList>
    </citation>
    <scope>NUCLEOTIDE SEQUENCE [LARGE SCALE GENOMIC DNA]</scope>
    <source>
        <strain evidence="2">DSM 45160</strain>
    </source>
</reference>
<proteinExistence type="predicted"/>
<dbReference type="EMBL" id="LT607409">
    <property type="protein sequence ID" value="SCF13533.1"/>
    <property type="molecule type" value="Genomic_DNA"/>
</dbReference>
<evidence type="ECO:0000313" key="1">
    <source>
        <dbReference type="EMBL" id="SCF13533.1"/>
    </source>
</evidence>
<organism evidence="1 2">
    <name type="scientific">Micromonospora chokoriensis</name>
    <dbReference type="NCBI Taxonomy" id="356851"/>
    <lineage>
        <taxon>Bacteria</taxon>
        <taxon>Bacillati</taxon>
        <taxon>Actinomycetota</taxon>
        <taxon>Actinomycetes</taxon>
        <taxon>Micromonosporales</taxon>
        <taxon>Micromonosporaceae</taxon>
        <taxon>Micromonospora</taxon>
    </lineage>
</organism>
<keyword evidence="2" id="KW-1185">Reference proteome</keyword>
<dbReference type="AlphaFoldDB" id="A0A1C4XYH9"/>
<dbReference type="RefSeq" id="WP_088989355.1">
    <property type="nucleotide sequence ID" value="NZ_LT607409.1"/>
</dbReference>
<accession>A0A1C4XYH9</accession>
<name>A0A1C4XYH9_9ACTN</name>
<gene>
    <name evidence="1" type="ORF">GA0070612_4088</name>
</gene>
<sequence length="107" mass="10230">MAFVLTTSSDVHCPNQGKVSPAGQGKLTVDHKPVVRLDGISGKSVTGCTIATSNSTKQCSTVVSATGAAGKLTVGGAGVALGSLGGATDGSTSGLAATAGQTKLKAV</sequence>
<evidence type="ECO:0000313" key="2">
    <source>
        <dbReference type="Proteomes" id="UP000198224"/>
    </source>
</evidence>
<protein>
    <recommendedName>
        <fullName evidence="3">PAAR motif-containing protein</fullName>
    </recommendedName>
</protein>